<dbReference type="Gene3D" id="3.40.390.10">
    <property type="entry name" value="Collagenase (Catalytic Domain)"/>
    <property type="match status" value="1"/>
</dbReference>
<dbReference type="Pfam" id="PF05649">
    <property type="entry name" value="Peptidase_M13_N"/>
    <property type="match status" value="1"/>
</dbReference>
<evidence type="ECO:0000259" key="1">
    <source>
        <dbReference type="Pfam" id="PF05649"/>
    </source>
</evidence>
<dbReference type="InterPro" id="IPR000718">
    <property type="entry name" value="Peptidase_M13"/>
</dbReference>
<dbReference type="EC" id="3.4.24.11" evidence="2"/>
<protein>
    <submittedName>
        <fullName evidence="2">Peptidase M13 domain protein</fullName>
        <ecNumber evidence="2">3.4.24.11</ecNumber>
    </submittedName>
</protein>
<accession>T1AM67</accession>
<dbReference type="InterPro" id="IPR024079">
    <property type="entry name" value="MetalloPept_cat_dom_sf"/>
</dbReference>
<sequence length="90" mass="10463">RALAMVNNLHVALKQHIEAVSWMSPATKAKVMEKWKTLLPKIGYPDKWRDWNGLSVTPDNYFANIERATAFNYRYDLAKIGKPTDRQDWA</sequence>
<dbReference type="Gene3D" id="1.10.1380.10">
    <property type="entry name" value="Neutral endopeptidase , domain2"/>
    <property type="match status" value="1"/>
</dbReference>
<keyword evidence="2" id="KW-0378">Hydrolase</keyword>
<feature type="non-terminal residue" evidence="2">
    <location>
        <position position="1"/>
    </location>
</feature>
<dbReference type="GO" id="GO:0006508">
    <property type="term" value="P:proteolysis"/>
    <property type="evidence" value="ECO:0007669"/>
    <property type="project" value="InterPro"/>
</dbReference>
<dbReference type="InterPro" id="IPR042089">
    <property type="entry name" value="Peptidase_M13_dom_2"/>
</dbReference>
<reference evidence="2" key="1">
    <citation type="submission" date="2013-08" db="EMBL/GenBank/DDBJ databases">
        <authorList>
            <person name="Mendez C."/>
            <person name="Richter M."/>
            <person name="Ferrer M."/>
            <person name="Sanchez J."/>
        </authorList>
    </citation>
    <scope>NUCLEOTIDE SEQUENCE</scope>
</reference>
<name>T1AM67_9ZZZZ</name>
<evidence type="ECO:0000313" key="2">
    <source>
        <dbReference type="EMBL" id="EQD43130.1"/>
    </source>
</evidence>
<dbReference type="SUPFAM" id="SSF55486">
    <property type="entry name" value="Metalloproteases ('zincins'), catalytic domain"/>
    <property type="match status" value="1"/>
</dbReference>
<feature type="domain" description="Peptidase M13 N-terminal" evidence="1">
    <location>
        <begin position="2"/>
        <end position="45"/>
    </location>
</feature>
<dbReference type="PROSITE" id="PS51885">
    <property type="entry name" value="NEPRILYSIN"/>
    <property type="match status" value="1"/>
</dbReference>
<comment type="caution">
    <text evidence="2">The sequence shown here is derived from an EMBL/GenBank/DDBJ whole genome shotgun (WGS) entry which is preliminary data.</text>
</comment>
<dbReference type="InterPro" id="IPR008753">
    <property type="entry name" value="Peptidase_M13_N"/>
</dbReference>
<dbReference type="GO" id="GO:0004222">
    <property type="term" value="F:metalloendopeptidase activity"/>
    <property type="evidence" value="ECO:0007669"/>
    <property type="project" value="UniProtKB-EC"/>
</dbReference>
<organism evidence="2">
    <name type="scientific">mine drainage metagenome</name>
    <dbReference type="NCBI Taxonomy" id="410659"/>
    <lineage>
        <taxon>unclassified sequences</taxon>
        <taxon>metagenomes</taxon>
        <taxon>ecological metagenomes</taxon>
    </lineage>
</organism>
<dbReference type="AlphaFoldDB" id="T1AM67"/>
<proteinExistence type="predicted"/>
<dbReference type="EMBL" id="AUZY01009195">
    <property type="protein sequence ID" value="EQD43130.1"/>
    <property type="molecule type" value="Genomic_DNA"/>
</dbReference>
<reference evidence="2" key="2">
    <citation type="journal article" date="2014" name="ISME J.">
        <title>Microbial stratification in low pH oxic and suboxic macroscopic growths along an acid mine drainage.</title>
        <authorList>
            <person name="Mendez-Garcia C."/>
            <person name="Mesa V."/>
            <person name="Sprenger R.R."/>
            <person name="Richter M."/>
            <person name="Diez M.S."/>
            <person name="Solano J."/>
            <person name="Bargiela R."/>
            <person name="Golyshina O.V."/>
            <person name="Manteca A."/>
            <person name="Ramos J.L."/>
            <person name="Gallego J.R."/>
            <person name="Llorente I."/>
            <person name="Martins Dos Santos V.A."/>
            <person name="Jensen O.N."/>
            <person name="Pelaez A.I."/>
            <person name="Sanchez J."/>
            <person name="Ferrer M."/>
        </authorList>
    </citation>
    <scope>NUCLEOTIDE SEQUENCE</scope>
</reference>
<gene>
    <name evidence="2" type="ORF">B1B_13948</name>
</gene>